<evidence type="ECO:0000313" key="3">
    <source>
        <dbReference type="EMBL" id="CAG1846993.1"/>
    </source>
</evidence>
<evidence type="ECO:0000256" key="1">
    <source>
        <dbReference type="ARBA" id="ARBA00022729"/>
    </source>
</evidence>
<sequence length="125" mass="13539">MASYLKLLFALLLLLLCSIHGGRGQPCSTSDINVEQSKTGVTVEGQAEYEVTVSNTCDCPQSKVMILCYGLRSVVAVDPCAIKPVDAKLCVVAEGRPLSKGTPIKFKYAWKTPQDFPVVSTKIRC</sequence>
<keyword evidence="1 2" id="KW-0732">Signal</keyword>
<dbReference type="EMBL" id="HG996471">
    <property type="protein sequence ID" value="CAG1846993.1"/>
    <property type="molecule type" value="Genomic_DNA"/>
</dbReference>
<dbReference type="AlphaFoldDB" id="A0A804JIY6"/>
<dbReference type="InterPro" id="IPR040361">
    <property type="entry name" value="TPD1"/>
</dbReference>
<evidence type="ECO:0000313" key="5">
    <source>
        <dbReference type="Proteomes" id="UP000012960"/>
    </source>
</evidence>
<dbReference type="Proteomes" id="UP000012960">
    <property type="component" value="Unplaced"/>
</dbReference>
<dbReference type="PANTHER" id="PTHR33184">
    <property type="entry name" value="PROTEIN TAPETUM DETERMINANT 1-LIKE-RELATED"/>
    <property type="match status" value="1"/>
</dbReference>
<dbReference type="PANTHER" id="PTHR33184:SF72">
    <property type="entry name" value="BETA-1,3-N-ACETYLGLUCOSAMINYLTRANSFERASE FAMILY PROTEIN"/>
    <property type="match status" value="1"/>
</dbReference>
<evidence type="ECO:0000313" key="4">
    <source>
        <dbReference type="EnsemblPlants" id="Ma06_p21860.1"/>
    </source>
</evidence>
<dbReference type="InParanoid" id="A0A804JIY6"/>
<reference evidence="4" key="2">
    <citation type="submission" date="2021-05" db="UniProtKB">
        <authorList>
            <consortium name="EnsemblPlants"/>
        </authorList>
    </citation>
    <scope>IDENTIFICATION</scope>
    <source>
        <strain evidence="4">subsp. malaccensis</strain>
    </source>
</reference>
<name>A0A804JIY6_MUSAM</name>
<dbReference type="EnsemblPlants" id="Ma06_t21860.1">
    <property type="protein sequence ID" value="Ma06_p21860.1"/>
    <property type="gene ID" value="Ma06_g21860"/>
</dbReference>
<feature type="signal peptide" evidence="2">
    <location>
        <begin position="1"/>
        <end position="24"/>
    </location>
</feature>
<proteinExistence type="predicted"/>
<dbReference type="Gramene" id="Ma06_t21860.1">
    <property type="protein sequence ID" value="Ma06_p21860.1"/>
    <property type="gene ID" value="Ma06_g21860"/>
</dbReference>
<dbReference type="Pfam" id="PF24068">
    <property type="entry name" value="TPD1_C"/>
    <property type="match status" value="1"/>
</dbReference>
<keyword evidence="5" id="KW-1185">Reference proteome</keyword>
<protein>
    <submittedName>
        <fullName evidence="3">(wild Malaysian banana) hypothetical protein</fullName>
    </submittedName>
</protein>
<gene>
    <name evidence="3" type="ORF">GSMUA_167880.1</name>
</gene>
<feature type="chain" id="PRO_5036219978" evidence="2">
    <location>
        <begin position="25"/>
        <end position="125"/>
    </location>
</feature>
<evidence type="ECO:0000256" key="2">
    <source>
        <dbReference type="SAM" id="SignalP"/>
    </source>
</evidence>
<reference evidence="3" key="1">
    <citation type="submission" date="2021-03" db="EMBL/GenBank/DDBJ databases">
        <authorList>
            <consortium name="Genoscope - CEA"/>
            <person name="William W."/>
        </authorList>
    </citation>
    <scope>NUCLEOTIDE SEQUENCE</scope>
    <source>
        <strain evidence="3">Doubled-haploid Pahang</strain>
    </source>
</reference>
<dbReference type="GO" id="GO:0001709">
    <property type="term" value="P:cell fate determination"/>
    <property type="evidence" value="ECO:0000318"/>
    <property type="project" value="GO_Central"/>
</dbReference>
<accession>A0A804JIY6</accession>
<dbReference type="OrthoDB" id="603213at2759"/>
<organism evidence="4 5">
    <name type="scientific">Musa acuminata subsp. malaccensis</name>
    <name type="common">Wild banana</name>
    <name type="synonym">Musa malaccensis</name>
    <dbReference type="NCBI Taxonomy" id="214687"/>
    <lineage>
        <taxon>Eukaryota</taxon>
        <taxon>Viridiplantae</taxon>
        <taxon>Streptophyta</taxon>
        <taxon>Embryophyta</taxon>
        <taxon>Tracheophyta</taxon>
        <taxon>Spermatophyta</taxon>
        <taxon>Magnoliopsida</taxon>
        <taxon>Liliopsida</taxon>
        <taxon>Zingiberales</taxon>
        <taxon>Musaceae</taxon>
        <taxon>Musa</taxon>
    </lineage>
</organism>
<dbReference type="OMA" id="CAINSIQ"/>